<evidence type="ECO:0000313" key="10">
    <source>
        <dbReference type="EMBL" id="GJJ13146.1"/>
    </source>
</evidence>
<dbReference type="Pfam" id="PF16916">
    <property type="entry name" value="ZT_dimer"/>
    <property type="match status" value="1"/>
</dbReference>
<keyword evidence="11" id="KW-1185">Reference proteome</keyword>
<dbReference type="Proteomes" id="UP001050691">
    <property type="component" value="Unassembled WGS sequence"/>
</dbReference>
<feature type="transmembrane region" description="Helical" evidence="7">
    <location>
        <begin position="306"/>
        <end position="325"/>
    </location>
</feature>
<gene>
    <name evidence="10" type="ORF">Clacol_007397</name>
</gene>
<feature type="transmembrane region" description="Helical" evidence="7">
    <location>
        <begin position="165"/>
        <end position="187"/>
    </location>
</feature>
<dbReference type="InterPro" id="IPR050291">
    <property type="entry name" value="CDF_Transporter"/>
</dbReference>
<evidence type="ECO:0000256" key="1">
    <source>
        <dbReference type="ARBA" id="ARBA00004141"/>
    </source>
</evidence>
<feature type="compositionally biased region" description="Polar residues" evidence="6">
    <location>
        <begin position="14"/>
        <end position="25"/>
    </location>
</feature>
<feature type="region of interest" description="Disordered" evidence="6">
    <location>
        <begin position="1"/>
        <end position="79"/>
    </location>
</feature>
<organism evidence="10 11">
    <name type="scientific">Clathrus columnatus</name>
    <dbReference type="NCBI Taxonomy" id="1419009"/>
    <lineage>
        <taxon>Eukaryota</taxon>
        <taxon>Fungi</taxon>
        <taxon>Dikarya</taxon>
        <taxon>Basidiomycota</taxon>
        <taxon>Agaricomycotina</taxon>
        <taxon>Agaricomycetes</taxon>
        <taxon>Phallomycetidae</taxon>
        <taxon>Phallales</taxon>
        <taxon>Clathraceae</taxon>
        <taxon>Clathrus</taxon>
    </lineage>
</organism>
<dbReference type="PANTHER" id="PTHR43840:SF12">
    <property type="entry name" value="CATION DIFFUSION FACILITATOR 1 (AFU_ORTHOLOGUE AFUA_1G14440)"/>
    <property type="match status" value="1"/>
</dbReference>
<evidence type="ECO:0000259" key="8">
    <source>
        <dbReference type="Pfam" id="PF01545"/>
    </source>
</evidence>
<evidence type="ECO:0008006" key="12">
    <source>
        <dbReference type="Google" id="ProtNLM"/>
    </source>
</evidence>
<dbReference type="GO" id="GO:0008324">
    <property type="term" value="F:monoatomic cation transmembrane transporter activity"/>
    <property type="evidence" value="ECO:0007669"/>
    <property type="project" value="InterPro"/>
</dbReference>
<evidence type="ECO:0000259" key="9">
    <source>
        <dbReference type="Pfam" id="PF16916"/>
    </source>
</evidence>
<keyword evidence="5 7" id="KW-0472">Membrane</keyword>
<evidence type="ECO:0000256" key="2">
    <source>
        <dbReference type="ARBA" id="ARBA00022448"/>
    </source>
</evidence>
<name>A0AAV5AL30_9AGAM</name>
<accession>A0AAV5AL30</accession>
<keyword evidence="3 7" id="KW-0812">Transmembrane</keyword>
<dbReference type="InterPro" id="IPR002524">
    <property type="entry name" value="Cation_efflux"/>
</dbReference>
<feature type="transmembrane region" description="Helical" evidence="7">
    <location>
        <begin position="247"/>
        <end position="268"/>
    </location>
</feature>
<dbReference type="GO" id="GO:0030003">
    <property type="term" value="P:intracellular monoatomic cation homeostasis"/>
    <property type="evidence" value="ECO:0007669"/>
    <property type="project" value="UniProtKB-ARBA"/>
</dbReference>
<dbReference type="InterPro" id="IPR027470">
    <property type="entry name" value="Cation_efflux_CTD"/>
</dbReference>
<proteinExistence type="predicted"/>
<dbReference type="SUPFAM" id="SSF160240">
    <property type="entry name" value="Cation efflux protein cytoplasmic domain-like"/>
    <property type="match status" value="1"/>
</dbReference>
<dbReference type="InterPro" id="IPR027469">
    <property type="entry name" value="Cation_efflux_TMD_sf"/>
</dbReference>
<comment type="subcellular location">
    <subcellularLocation>
        <location evidence="1">Membrane</location>
        <topology evidence="1">Multi-pass membrane protein</topology>
    </subcellularLocation>
</comment>
<protein>
    <recommendedName>
        <fullName evidence="12">CDF-like metal transporter</fullName>
    </recommendedName>
</protein>
<dbReference type="PANTHER" id="PTHR43840">
    <property type="entry name" value="MITOCHONDRIAL METAL TRANSPORTER 1-RELATED"/>
    <property type="match status" value="1"/>
</dbReference>
<feature type="domain" description="Cation efflux protein cytoplasmic" evidence="9">
    <location>
        <begin position="357"/>
        <end position="417"/>
    </location>
</feature>
<evidence type="ECO:0000256" key="6">
    <source>
        <dbReference type="SAM" id="MobiDB-lite"/>
    </source>
</evidence>
<evidence type="ECO:0000313" key="11">
    <source>
        <dbReference type="Proteomes" id="UP001050691"/>
    </source>
</evidence>
<evidence type="ECO:0000256" key="5">
    <source>
        <dbReference type="ARBA" id="ARBA00023136"/>
    </source>
</evidence>
<evidence type="ECO:0000256" key="7">
    <source>
        <dbReference type="SAM" id="Phobius"/>
    </source>
</evidence>
<sequence>MIVKDDSPVHTHTLPAQSPSNNNQPYIPDDSNTSTQPTPTPSTFKFNTDLPNSEKSKTSNDFDVENPSDQGENDPYMFQKGLKSPEELQVLRKSGKSGKKIEQYQRRQNELIESLLKPMETHTSEAQEQEEAARLSVKIAIWASLIANFALCVIQLYAAASSLSLSLLATGIDSIFDLGSNVMLFWLHRKARSLDLNKWPVGGARLETIGNIVYGSLMSAVNLVITVEAVQTIVEHKGGDDTNPLHIPSLISVAAALGVKFLLFLYCFGIRRSSSQVQILWEDHRNDLWINTFGILMSAGGSRLKWYLDPMGGMIIASGVIIAWIRTIHSQFELLAGKSAPHEFLQLIVYKAMTFSGEIEKLDTVRAYHSGPDYFVEVDVVMPANTELWKAHDLAQRLQDKIELLPNVERAFVHVDHETEHRPEHRKHV</sequence>
<dbReference type="FunFam" id="1.20.1510.10:FF:000005">
    <property type="entry name" value="Putative Cation diffusion facilitator 1"/>
    <property type="match status" value="1"/>
</dbReference>
<feature type="transmembrane region" description="Helical" evidence="7">
    <location>
        <begin position="208"/>
        <end position="227"/>
    </location>
</feature>
<feature type="transmembrane region" description="Helical" evidence="7">
    <location>
        <begin position="139"/>
        <end position="159"/>
    </location>
</feature>
<dbReference type="Gene3D" id="1.20.1510.10">
    <property type="entry name" value="Cation efflux protein transmembrane domain"/>
    <property type="match status" value="1"/>
</dbReference>
<dbReference type="EMBL" id="BPWL01000008">
    <property type="protein sequence ID" value="GJJ13146.1"/>
    <property type="molecule type" value="Genomic_DNA"/>
</dbReference>
<evidence type="ECO:0000256" key="3">
    <source>
        <dbReference type="ARBA" id="ARBA00022692"/>
    </source>
</evidence>
<keyword evidence="4 7" id="KW-1133">Transmembrane helix</keyword>
<evidence type="ECO:0000256" key="4">
    <source>
        <dbReference type="ARBA" id="ARBA00022989"/>
    </source>
</evidence>
<feature type="domain" description="Cation efflux protein transmembrane" evidence="8">
    <location>
        <begin position="141"/>
        <end position="335"/>
    </location>
</feature>
<comment type="caution">
    <text evidence="10">The sequence shown here is derived from an EMBL/GenBank/DDBJ whole genome shotgun (WGS) entry which is preliminary data.</text>
</comment>
<dbReference type="AlphaFoldDB" id="A0AAV5AL30"/>
<dbReference type="SUPFAM" id="SSF161111">
    <property type="entry name" value="Cation efflux protein transmembrane domain-like"/>
    <property type="match status" value="1"/>
</dbReference>
<dbReference type="InterPro" id="IPR058533">
    <property type="entry name" value="Cation_efflux_TM"/>
</dbReference>
<dbReference type="GO" id="GO:0098771">
    <property type="term" value="P:inorganic ion homeostasis"/>
    <property type="evidence" value="ECO:0007669"/>
    <property type="project" value="UniProtKB-ARBA"/>
</dbReference>
<keyword evidence="2" id="KW-0813">Transport</keyword>
<reference evidence="10" key="1">
    <citation type="submission" date="2021-10" db="EMBL/GenBank/DDBJ databases">
        <title>De novo Genome Assembly of Clathrus columnatus (Basidiomycota, Fungi) Using Illumina and Nanopore Sequence Data.</title>
        <authorList>
            <person name="Ogiso-Tanaka E."/>
            <person name="Itagaki H."/>
            <person name="Hosoya T."/>
            <person name="Hosaka K."/>
        </authorList>
    </citation>
    <scope>NUCLEOTIDE SEQUENCE</scope>
    <source>
        <strain evidence="10">MO-923</strain>
    </source>
</reference>
<dbReference type="Pfam" id="PF01545">
    <property type="entry name" value="Cation_efflux"/>
    <property type="match status" value="1"/>
</dbReference>
<dbReference type="Gene3D" id="3.30.70.1350">
    <property type="entry name" value="Cation efflux protein, cytoplasmic domain"/>
    <property type="match status" value="1"/>
</dbReference>
<dbReference type="NCBIfam" id="TIGR01297">
    <property type="entry name" value="CDF"/>
    <property type="match status" value="1"/>
</dbReference>
<dbReference type="GO" id="GO:0016020">
    <property type="term" value="C:membrane"/>
    <property type="evidence" value="ECO:0007669"/>
    <property type="project" value="UniProtKB-SubCell"/>
</dbReference>
<dbReference type="InterPro" id="IPR036837">
    <property type="entry name" value="Cation_efflux_CTD_sf"/>
</dbReference>
<feature type="compositionally biased region" description="Low complexity" evidence="6">
    <location>
        <begin position="31"/>
        <end position="43"/>
    </location>
</feature>